<protein>
    <submittedName>
        <fullName evidence="1">Uncharacterized protein</fullName>
    </submittedName>
</protein>
<evidence type="ECO:0000313" key="2">
    <source>
        <dbReference type="Proteomes" id="UP000257109"/>
    </source>
</evidence>
<reference evidence="1" key="1">
    <citation type="submission" date="2018-05" db="EMBL/GenBank/DDBJ databases">
        <title>Draft genome of Mucuna pruriens seed.</title>
        <authorList>
            <person name="Nnadi N.E."/>
            <person name="Vos R."/>
            <person name="Hasami M.H."/>
            <person name="Devisetty U.K."/>
            <person name="Aguiy J.C."/>
        </authorList>
    </citation>
    <scope>NUCLEOTIDE SEQUENCE [LARGE SCALE GENOMIC DNA]</scope>
    <source>
        <strain evidence="1">JCA_2017</strain>
    </source>
</reference>
<name>A0A371GZ32_MUCPR</name>
<comment type="caution">
    <text evidence="1">The sequence shown here is derived from an EMBL/GenBank/DDBJ whole genome shotgun (WGS) entry which is preliminary data.</text>
</comment>
<dbReference type="EMBL" id="QJKJ01004051">
    <property type="protein sequence ID" value="RDX95759.1"/>
    <property type="molecule type" value="Genomic_DNA"/>
</dbReference>
<dbReference type="Proteomes" id="UP000257109">
    <property type="component" value="Unassembled WGS sequence"/>
</dbReference>
<accession>A0A371GZ32</accession>
<keyword evidence="2" id="KW-1185">Reference proteome</keyword>
<proteinExistence type="predicted"/>
<organism evidence="1 2">
    <name type="scientific">Mucuna pruriens</name>
    <name type="common">Velvet bean</name>
    <name type="synonym">Dolichos pruriens</name>
    <dbReference type="NCBI Taxonomy" id="157652"/>
    <lineage>
        <taxon>Eukaryota</taxon>
        <taxon>Viridiplantae</taxon>
        <taxon>Streptophyta</taxon>
        <taxon>Embryophyta</taxon>
        <taxon>Tracheophyta</taxon>
        <taxon>Spermatophyta</taxon>
        <taxon>Magnoliopsida</taxon>
        <taxon>eudicotyledons</taxon>
        <taxon>Gunneridae</taxon>
        <taxon>Pentapetalae</taxon>
        <taxon>rosids</taxon>
        <taxon>fabids</taxon>
        <taxon>Fabales</taxon>
        <taxon>Fabaceae</taxon>
        <taxon>Papilionoideae</taxon>
        <taxon>50 kb inversion clade</taxon>
        <taxon>NPAAA clade</taxon>
        <taxon>indigoferoid/millettioid clade</taxon>
        <taxon>Phaseoleae</taxon>
        <taxon>Mucuna</taxon>
    </lineage>
</organism>
<sequence length="64" mass="7345">METSKQHLVRFNATMVQVDDLDKKIKARAKKHVVMEEDKGDRLQVEKAMLAVKKKSAHGFQANH</sequence>
<evidence type="ECO:0000313" key="1">
    <source>
        <dbReference type="EMBL" id="RDX95759.1"/>
    </source>
</evidence>
<feature type="non-terminal residue" evidence="1">
    <location>
        <position position="1"/>
    </location>
</feature>
<gene>
    <name evidence="1" type="ORF">CR513_21672</name>
</gene>
<dbReference type="AlphaFoldDB" id="A0A371GZ32"/>